<dbReference type="VEuPathDB" id="TriTrypDB:LmjF.29.2480"/>
<accession>E9AEB0</accession>
<feature type="compositionally biased region" description="Low complexity" evidence="1">
    <location>
        <begin position="370"/>
        <end position="383"/>
    </location>
</feature>
<sequence length="844" mass="90576">MQRFSHFLIQDSDSDTAEEAAPRASQPTNAADGSSHGSAVHECASNDTLHSLPRNTENEAPTATQAAAPQAAPPLEHTMERDGLPTFPPHVLPPTSPDPHMLDGSAAYQDSLLSSSHQYASASAAARGAPSSQQRDAADAEAHDSMRSAHASNVPPHADEVVAPPTQKKASACCGIFFCCKRRKACACCRLFSICKRKRTSATVRDSEAQSAQASAEETISIEAQDSPAHLVAARATEGSSEGALSIPVAEGAASPKHSSSQSSKTNCAQSKEEEEVEGEEASLQRSRHESSAHAFAEHSAPNAAEDGGASEHSTLPVPSVLQGPDAVHKEPDDPATAAAGSGDAEKPATKGRHVKRVKALVRRRRSNLAKGSGDSAGPAGSDKASDNSEGEQRSAHSAEARVAKASEALSAPLDRAKMSSAAATSASSFKAKRPSPHSHAAVTAPDSPTHTGSGSYKGSGSYSYSYGYSSSYSASNSLAASRTASSSIGSAQKPVASDAPRRRSAQASSARSGVRSAHVASSASKRSHKPTSILLQEELPLSMPAYRRRVLLDLRARERRDAEEAAREWRDLTFRPQIHNPYNDCLDASPAVTTDRSHSPFSESHGFPMHFSPSGFSEPSPGCYRIRRVSPRLLQSRRAPQQPAPPPFKPVISEYAKNSVVPKFNVFTRLYKPRSSSPPAPGDTYPHKPEISKLTCELYTRRRAEGDDATPPRRSVFDRLYNVRRSPSSSPTKSPSRSAMRQPPFKPQITERARRLSAMLPKEPFGDRLYRHSRLSRCVNHSPLLAREQFRGDYGTEQVMTNDRSKDRSSWSSESSIEVRGTATASADLDRRFSQTQATLEEM</sequence>
<feature type="compositionally biased region" description="Basic and acidic residues" evidence="1">
    <location>
        <begin position="136"/>
        <end position="147"/>
    </location>
</feature>
<dbReference type="AlphaFoldDB" id="E9AEB0"/>
<dbReference type="VEuPathDB" id="TriTrypDB:LMJLV39_290032900"/>
<dbReference type="VEuPathDB" id="TriTrypDB:LMJFC_290034800"/>
<feature type="region of interest" description="Disordered" evidence="1">
    <location>
        <begin position="704"/>
        <end position="749"/>
    </location>
</feature>
<feature type="region of interest" description="Disordered" evidence="1">
    <location>
        <begin position="119"/>
        <end position="163"/>
    </location>
</feature>
<feature type="compositionally biased region" description="Polar residues" evidence="1">
    <location>
        <begin position="25"/>
        <end position="37"/>
    </location>
</feature>
<feature type="region of interest" description="Disordered" evidence="1">
    <location>
        <begin position="480"/>
        <end position="532"/>
    </location>
</feature>
<feature type="region of interest" description="Disordered" evidence="1">
    <location>
        <begin position="203"/>
        <end position="226"/>
    </location>
</feature>
<dbReference type="KEGG" id="lma:LMJF_29_2480"/>
<name>E9AEB0_LEIMA</name>
<feature type="region of interest" description="Disordered" evidence="1">
    <location>
        <begin position="250"/>
        <end position="459"/>
    </location>
</feature>
<feature type="compositionally biased region" description="Low complexity" evidence="1">
    <location>
        <begin position="119"/>
        <end position="132"/>
    </location>
</feature>
<evidence type="ECO:0000313" key="2">
    <source>
        <dbReference type="EMBL" id="CBZ12589.1"/>
    </source>
</evidence>
<reference evidence="2 3" key="2">
    <citation type="journal article" date="2011" name="Genome Res.">
        <title>Chromosome and gene copy number variation allow major structural change between species and strains of Leishmania.</title>
        <authorList>
            <person name="Rogers M.B."/>
            <person name="Hilley J.D."/>
            <person name="Dickens N.J."/>
            <person name="Wilkes J."/>
            <person name="Bates P.A."/>
            <person name="Depledge D.P."/>
            <person name="Harris D."/>
            <person name="Her Y."/>
            <person name="Herzyk P."/>
            <person name="Imamura H."/>
            <person name="Otto T.D."/>
            <person name="Sanders M."/>
            <person name="Seeger K."/>
            <person name="Dujardin J.C."/>
            <person name="Berriman M."/>
            <person name="Smith D.F."/>
            <person name="Hertz-Fowler C."/>
            <person name="Mottram J.C."/>
        </authorList>
    </citation>
    <scope>NUCLEOTIDE SEQUENCE [LARGE SCALE GENOMIC DNA]</scope>
    <source>
        <strain evidence="3">MHOM/IL/81/Friedlin</strain>
    </source>
</reference>
<feature type="compositionally biased region" description="Polar residues" evidence="1">
    <location>
        <begin position="45"/>
        <end position="59"/>
    </location>
</feature>
<reference evidence="2 3" key="1">
    <citation type="journal article" date="2005" name="Science">
        <title>The genome of the kinetoplastid parasite, Leishmania major.</title>
        <authorList>
            <person name="Ivens A.C."/>
            <person name="Peacock C.S."/>
            <person name="Worthey E.A."/>
            <person name="Murphy L."/>
            <person name="Aggarwal G."/>
            <person name="Berriman M."/>
            <person name="Sisk E."/>
            <person name="Rajandream M.A."/>
            <person name="Adlem E."/>
            <person name="Aert R."/>
            <person name="Anupama A."/>
            <person name="Apostolou Z."/>
            <person name="Attipoe P."/>
            <person name="Bason N."/>
            <person name="Bauser C."/>
            <person name="Beck A."/>
            <person name="Beverley S.M."/>
            <person name="Bianchettin G."/>
            <person name="Borzym K."/>
            <person name="Bothe G."/>
            <person name="Bruschi C.V."/>
            <person name="Collins M."/>
            <person name="Cadag E."/>
            <person name="Ciarloni L."/>
            <person name="Clayton C."/>
            <person name="Coulson R.M."/>
            <person name="Cronin A."/>
            <person name="Cruz A.K."/>
            <person name="Davies R.M."/>
            <person name="De Gaudenzi J."/>
            <person name="Dobson D.E."/>
            <person name="Duesterhoeft A."/>
            <person name="Fazelina G."/>
            <person name="Fosker N."/>
            <person name="Frasch A.C."/>
            <person name="Fraser A."/>
            <person name="Fuchs M."/>
            <person name="Gabel C."/>
            <person name="Goble A."/>
            <person name="Goffeau A."/>
            <person name="Harris D."/>
            <person name="Hertz-Fowler C."/>
            <person name="Hilbert H."/>
            <person name="Horn D."/>
            <person name="Huang Y."/>
            <person name="Klages S."/>
            <person name="Knights A."/>
            <person name="Kube M."/>
            <person name="Larke N."/>
            <person name="Litvin L."/>
            <person name="Lord A."/>
            <person name="Louie T."/>
            <person name="Marra M."/>
            <person name="Masuy D."/>
            <person name="Matthews K."/>
            <person name="Michaeli S."/>
            <person name="Mottram J.C."/>
            <person name="Muller-Auer S."/>
            <person name="Munden H."/>
            <person name="Nelson S."/>
            <person name="Norbertczak H."/>
            <person name="Oliver K."/>
            <person name="O'neil S."/>
            <person name="Pentony M."/>
            <person name="Pohl T.M."/>
            <person name="Price C."/>
            <person name="Purnelle B."/>
            <person name="Quail M.A."/>
            <person name="Rabbinowitsch E."/>
            <person name="Reinhardt R."/>
            <person name="Rieger M."/>
            <person name="Rinta J."/>
            <person name="Robben J."/>
            <person name="Robertson L."/>
            <person name="Ruiz J.C."/>
            <person name="Rutter S."/>
            <person name="Saunders D."/>
            <person name="Schafer M."/>
            <person name="Schein J."/>
            <person name="Schwartz D.C."/>
            <person name="Seeger K."/>
            <person name="Seyler A."/>
            <person name="Sharp S."/>
            <person name="Shin H."/>
            <person name="Sivam D."/>
            <person name="Squares R."/>
            <person name="Squares S."/>
            <person name="Tosato V."/>
            <person name="Vogt C."/>
            <person name="Volckaert G."/>
            <person name="Wambutt R."/>
            <person name="Warren T."/>
            <person name="Wedler H."/>
            <person name="Woodward J."/>
            <person name="Zhou S."/>
            <person name="Zimmermann W."/>
            <person name="Smith D.F."/>
            <person name="Blackwell J.M."/>
            <person name="Stuart K.D."/>
            <person name="Barrell B."/>
            <person name="Myler P.J."/>
        </authorList>
    </citation>
    <scope>NUCLEOTIDE SEQUENCE [LARGE SCALE GENOMIC DNA]</scope>
    <source>
        <strain evidence="3">MHOM/IL/81/Friedlin</strain>
    </source>
</reference>
<dbReference type="Proteomes" id="UP000000542">
    <property type="component" value="Chromosome 29"/>
</dbReference>
<feature type="compositionally biased region" description="Low complexity" evidence="1">
    <location>
        <begin position="60"/>
        <end position="74"/>
    </location>
</feature>
<gene>
    <name evidence="2" type="ORF">LMJF_29_2480</name>
</gene>
<feature type="compositionally biased region" description="Low complexity" evidence="1">
    <location>
        <begin position="209"/>
        <end position="225"/>
    </location>
</feature>
<dbReference type="InParanoid" id="E9AEB0"/>
<dbReference type="GeneID" id="12981109"/>
<dbReference type="RefSeq" id="XP_003722331.1">
    <property type="nucleotide sequence ID" value="XM_003722283.1"/>
</dbReference>
<feature type="region of interest" description="Disordered" evidence="1">
    <location>
        <begin position="796"/>
        <end position="831"/>
    </location>
</feature>
<evidence type="ECO:0000313" key="3">
    <source>
        <dbReference type="Proteomes" id="UP000000542"/>
    </source>
</evidence>
<feature type="region of interest" description="Disordered" evidence="1">
    <location>
        <begin position="1"/>
        <end position="105"/>
    </location>
</feature>
<dbReference type="OMA" id="FRPQIHN"/>
<feature type="compositionally biased region" description="Low complexity" evidence="1">
    <location>
        <begin position="725"/>
        <end position="739"/>
    </location>
</feature>
<evidence type="ECO:0000256" key="1">
    <source>
        <dbReference type="SAM" id="MobiDB-lite"/>
    </source>
</evidence>
<proteinExistence type="predicted"/>
<organism evidence="2 3">
    <name type="scientific">Leishmania major</name>
    <dbReference type="NCBI Taxonomy" id="5664"/>
    <lineage>
        <taxon>Eukaryota</taxon>
        <taxon>Discoba</taxon>
        <taxon>Euglenozoa</taxon>
        <taxon>Kinetoplastea</taxon>
        <taxon>Metakinetoplastina</taxon>
        <taxon>Trypanosomatida</taxon>
        <taxon>Trypanosomatidae</taxon>
        <taxon>Leishmaniinae</taxon>
        <taxon>Leishmania</taxon>
    </lineage>
</organism>
<feature type="compositionally biased region" description="Basic and acidic residues" evidence="1">
    <location>
        <begin position="384"/>
        <end position="405"/>
    </location>
</feature>
<feature type="compositionally biased region" description="Pro residues" evidence="1">
    <location>
        <begin position="86"/>
        <end position="97"/>
    </location>
</feature>
<feature type="compositionally biased region" description="Low complexity" evidence="1">
    <location>
        <begin position="506"/>
        <end position="525"/>
    </location>
</feature>
<dbReference type="HOGENOM" id="CLU_337557_0_0_1"/>
<dbReference type="eggNOG" id="ENOG502SMNI">
    <property type="taxonomic scope" value="Eukaryota"/>
</dbReference>
<keyword evidence="3" id="KW-1185">Reference proteome</keyword>
<dbReference type="EMBL" id="FR796425">
    <property type="protein sequence ID" value="CBZ12589.1"/>
    <property type="molecule type" value="Genomic_DNA"/>
</dbReference>
<protein>
    <submittedName>
        <fullName evidence="2">Uncharacterized protein</fullName>
    </submittedName>
</protein>
<feature type="compositionally biased region" description="Basic residues" evidence="1">
    <location>
        <begin position="350"/>
        <end position="368"/>
    </location>
</feature>
<dbReference type="VEuPathDB" id="TriTrypDB:LMJSD75_290033300"/>
<feature type="compositionally biased region" description="Low complexity" evidence="1">
    <location>
        <begin position="419"/>
        <end position="430"/>
    </location>
</feature>